<keyword evidence="6" id="KW-1185">Reference proteome</keyword>
<reference evidence="5 6" key="1">
    <citation type="submission" date="2018-03" db="EMBL/GenBank/DDBJ databases">
        <authorList>
            <person name="Keele B.F."/>
        </authorList>
    </citation>
    <scope>NUCLEOTIDE SEQUENCE [LARGE SCALE GENOMIC DNA]</scope>
    <source>
        <strain evidence="5 6">CECT 8504</strain>
    </source>
</reference>
<dbReference type="InterPro" id="IPR014142">
    <property type="entry name" value="TrbG_Ti"/>
</dbReference>
<evidence type="ECO:0000313" key="5">
    <source>
        <dbReference type="EMBL" id="SPJ22504.1"/>
    </source>
</evidence>
<comment type="similarity">
    <text evidence="1">Belongs to the TrbG/VirB9 family.</text>
</comment>
<dbReference type="OrthoDB" id="9815808at2"/>
<name>A0A2R8BQP4_9RHOB</name>
<organism evidence="5 6">
    <name type="scientific">Palleronia abyssalis</name>
    <dbReference type="NCBI Taxonomy" id="1501240"/>
    <lineage>
        <taxon>Bacteria</taxon>
        <taxon>Pseudomonadati</taxon>
        <taxon>Pseudomonadota</taxon>
        <taxon>Alphaproteobacteria</taxon>
        <taxon>Rhodobacterales</taxon>
        <taxon>Roseobacteraceae</taxon>
        <taxon>Palleronia</taxon>
    </lineage>
</organism>
<dbReference type="RefSeq" id="WP_108892390.1">
    <property type="nucleotide sequence ID" value="NZ_ONZF01000001.1"/>
</dbReference>
<protein>
    <submittedName>
        <fullName evidence="5">Type IV secretion system protein PtlF</fullName>
    </submittedName>
</protein>
<dbReference type="EMBL" id="ONZF01000001">
    <property type="protein sequence ID" value="SPJ22504.1"/>
    <property type="molecule type" value="Genomic_DNA"/>
</dbReference>
<keyword evidence="2 4" id="KW-0732">Signal</keyword>
<dbReference type="InterPro" id="IPR038161">
    <property type="entry name" value="VirB9/CagX/TrbG_C_sf"/>
</dbReference>
<dbReference type="Proteomes" id="UP000244912">
    <property type="component" value="Unassembled WGS sequence"/>
</dbReference>
<dbReference type="AlphaFoldDB" id="A0A2R8BQP4"/>
<sequence>MNTPVPLPHLASAYLAALLLSACATEPLPQIDYDTSVPPLPPAPVVAVETGPEPLHRPPVVTPARGGTADAASPTARIAAANAAARIEPRRAGYFNAVQVYHYSPGALYRIYASPGKITEIALDYGERLVGDGPIAAGDTARWIIGDTVSGASRSARVHVLVKPTRPDIETNLILNTDRRTYHLELISSEETHMPSVAWYYPEDRTRRGSTAGLPATPVLPDPSHRNHRYALQIEAPAPPWRPRQVYDDGRRVYIEFPLGIVQGEMPPLFVLGSDGAPELVNSRVHRNVMIVDRLFAAAELRLGTGRAQQVVRIVRRERTAAAPAPLTQDQRVGGKL</sequence>
<dbReference type="NCBIfam" id="TIGR02775">
    <property type="entry name" value="TrbG_Ti"/>
    <property type="match status" value="1"/>
</dbReference>
<proteinExistence type="inferred from homology"/>
<dbReference type="InterPro" id="IPR033645">
    <property type="entry name" value="VirB9/CagX/TrbG_C"/>
</dbReference>
<evidence type="ECO:0000256" key="1">
    <source>
        <dbReference type="ARBA" id="ARBA00006135"/>
    </source>
</evidence>
<dbReference type="InterPro" id="IPR010258">
    <property type="entry name" value="Conjugal_tfr_TrbG/VirB9/CagX"/>
</dbReference>
<dbReference type="Pfam" id="PF03524">
    <property type="entry name" value="CagX"/>
    <property type="match status" value="1"/>
</dbReference>
<feature type="signal peptide" evidence="4">
    <location>
        <begin position="1"/>
        <end position="24"/>
    </location>
</feature>
<feature type="chain" id="PRO_5015347805" evidence="4">
    <location>
        <begin position="25"/>
        <end position="337"/>
    </location>
</feature>
<gene>
    <name evidence="5" type="primary">ptlF</name>
    <name evidence="5" type="ORF">PAA8504_00298</name>
</gene>
<evidence type="ECO:0000256" key="2">
    <source>
        <dbReference type="ARBA" id="ARBA00022729"/>
    </source>
</evidence>
<dbReference type="CDD" id="cd06911">
    <property type="entry name" value="VirB9_CagX_TrbG"/>
    <property type="match status" value="1"/>
</dbReference>
<accession>A0A2R8BQP4</accession>
<evidence type="ECO:0000256" key="3">
    <source>
        <dbReference type="SAM" id="MobiDB-lite"/>
    </source>
</evidence>
<evidence type="ECO:0000313" key="6">
    <source>
        <dbReference type="Proteomes" id="UP000244912"/>
    </source>
</evidence>
<dbReference type="Gene3D" id="2.60.40.2500">
    <property type="match status" value="1"/>
</dbReference>
<feature type="region of interest" description="Disordered" evidence="3">
    <location>
        <begin position="50"/>
        <end position="71"/>
    </location>
</feature>
<evidence type="ECO:0000256" key="4">
    <source>
        <dbReference type="SAM" id="SignalP"/>
    </source>
</evidence>